<feature type="transmembrane region" description="Helical" evidence="10">
    <location>
        <begin position="153"/>
        <end position="170"/>
    </location>
</feature>
<dbReference type="GO" id="GO:0005549">
    <property type="term" value="F:odorant binding"/>
    <property type="evidence" value="ECO:0007669"/>
    <property type="project" value="InterPro"/>
</dbReference>
<evidence type="ECO:0000313" key="11">
    <source>
        <dbReference type="EMBL" id="AIT71998.1"/>
    </source>
</evidence>
<dbReference type="AlphaFoldDB" id="A0A097IYI5"/>
<accession>A0A097IYI5</accession>
<comment type="similarity">
    <text evidence="10">Belongs to the insect chemoreceptor superfamily. Heteromeric odorant receptor channel (TC 1.A.69) family.</text>
</comment>
<sequence length="411" mass="47573">MEMSNFHRDEKKSTRKKEMSRFDIRNIFKFLEDSEHPSVGPHLGLLSLTGQWHPNENSISTRLKMAVFSVTVFLFCSQYVKCLVHVEINSLLLILQYAPFHMGIIKTTLFQKDYSKWKELIGYMSSTERRQISEDESEVEEVMDIYIKRGRRVTYFFWALAFFSNFSIFSEPYQKNQTMENGTDIYVKIFNFVTPFNQDVPPGYYVSMVIQTVLGHIVSAYVVAWDTLVVSTMIFFAGQLKISRIYCVRVIEAGSAEQSHRNIVMCHQFHVSLVKYQKLFNSLISSVMFVYLVVVSVNLGVCIIQLSQLKDDLAALMASVLFVVACLIQLLIFYWYGSQVTEESVLVSYGIFESDWFKMDAKVLKEVLLLQRATSKRLVFRAGPFNEMSLTTFVAILRSSYSFYTLLNETK</sequence>
<evidence type="ECO:0000256" key="8">
    <source>
        <dbReference type="ARBA" id="ARBA00023170"/>
    </source>
</evidence>
<comment type="caution">
    <text evidence="10">Lacks conserved residue(s) required for the propagation of feature annotation.</text>
</comment>
<keyword evidence="2" id="KW-1003">Cell membrane</keyword>
<dbReference type="GO" id="GO:0004984">
    <property type="term" value="F:olfactory receptor activity"/>
    <property type="evidence" value="ECO:0007669"/>
    <property type="project" value="InterPro"/>
</dbReference>
<evidence type="ECO:0000256" key="6">
    <source>
        <dbReference type="ARBA" id="ARBA00022989"/>
    </source>
</evidence>
<keyword evidence="7 10" id="KW-0472">Membrane</keyword>
<keyword evidence="6 10" id="KW-1133">Transmembrane helix</keyword>
<evidence type="ECO:0000256" key="7">
    <source>
        <dbReference type="ARBA" id="ARBA00023136"/>
    </source>
</evidence>
<evidence type="ECO:0000256" key="9">
    <source>
        <dbReference type="ARBA" id="ARBA00023224"/>
    </source>
</evidence>
<organism evidence="11">
    <name type="scientific">Ctenopseustis obliquana</name>
    <name type="common">brownheaded leafroller</name>
    <dbReference type="NCBI Taxonomy" id="65030"/>
    <lineage>
        <taxon>Eukaryota</taxon>
        <taxon>Metazoa</taxon>
        <taxon>Ecdysozoa</taxon>
        <taxon>Arthropoda</taxon>
        <taxon>Hexapoda</taxon>
        <taxon>Insecta</taxon>
        <taxon>Pterygota</taxon>
        <taxon>Neoptera</taxon>
        <taxon>Endopterygota</taxon>
        <taxon>Lepidoptera</taxon>
        <taxon>Glossata</taxon>
        <taxon>Ditrysia</taxon>
        <taxon>Tortricoidea</taxon>
        <taxon>Tortricidae</taxon>
        <taxon>Tortricinae</taxon>
        <taxon>Ctenopseustis</taxon>
    </lineage>
</organism>
<dbReference type="GO" id="GO:0007165">
    <property type="term" value="P:signal transduction"/>
    <property type="evidence" value="ECO:0007669"/>
    <property type="project" value="UniProtKB-KW"/>
</dbReference>
<dbReference type="EMBL" id="KM655548">
    <property type="protein sequence ID" value="AIT71998.1"/>
    <property type="molecule type" value="mRNA"/>
</dbReference>
<dbReference type="PANTHER" id="PTHR21137">
    <property type="entry name" value="ODORANT RECEPTOR"/>
    <property type="match status" value="1"/>
</dbReference>
<name>A0A097IYI5_9NEOP</name>
<feature type="transmembrane region" description="Helical" evidence="10">
    <location>
        <begin position="213"/>
        <end position="236"/>
    </location>
</feature>
<dbReference type="PANTHER" id="PTHR21137:SF35">
    <property type="entry name" value="ODORANT RECEPTOR 19A-RELATED"/>
    <property type="match status" value="1"/>
</dbReference>
<evidence type="ECO:0000256" key="2">
    <source>
        <dbReference type="ARBA" id="ARBA00022475"/>
    </source>
</evidence>
<comment type="subcellular location">
    <subcellularLocation>
        <location evidence="1 10">Cell membrane</location>
        <topology evidence="1 10">Multi-pass membrane protein</topology>
    </subcellularLocation>
</comment>
<keyword evidence="9 10" id="KW-0807">Transducer</keyword>
<proteinExistence type="evidence at transcript level"/>
<evidence type="ECO:0000256" key="3">
    <source>
        <dbReference type="ARBA" id="ARBA00022606"/>
    </source>
</evidence>
<keyword evidence="4 10" id="KW-0812">Transmembrane</keyword>
<evidence type="ECO:0000256" key="1">
    <source>
        <dbReference type="ARBA" id="ARBA00004651"/>
    </source>
</evidence>
<reference evidence="11" key="1">
    <citation type="journal article" date="2014" name="J. Mol. Evol.">
        <title>Pheromone Receptor Evolution in the Cryptic Leafroller Species, Ctenopseustis obliquana and C. herana.</title>
        <authorList>
            <person name="Steinwender B."/>
            <person name="Thrimawithana A.H."/>
            <person name="Crowhurst R.N."/>
            <person name="Newcomb R.D."/>
        </authorList>
    </citation>
    <scope>NUCLEOTIDE SEQUENCE</scope>
</reference>
<dbReference type="InterPro" id="IPR004117">
    <property type="entry name" value="7tm6_olfct_rcpt"/>
</dbReference>
<feature type="transmembrane region" description="Helical" evidence="10">
    <location>
        <begin position="313"/>
        <end position="336"/>
    </location>
</feature>
<dbReference type="GO" id="GO:0005886">
    <property type="term" value="C:plasma membrane"/>
    <property type="evidence" value="ECO:0007669"/>
    <property type="project" value="UniProtKB-SubCell"/>
</dbReference>
<keyword evidence="5 10" id="KW-0552">Olfaction</keyword>
<evidence type="ECO:0000256" key="5">
    <source>
        <dbReference type="ARBA" id="ARBA00022725"/>
    </source>
</evidence>
<feature type="transmembrane region" description="Helical" evidence="10">
    <location>
        <begin position="283"/>
        <end position="307"/>
    </location>
</feature>
<protein>
    <recommendedName>
        <fullName evidence="10">Odorant receptor</fullName>
    </recommendedName>
</protein>
<evidence type="ECO:0000256" key="10">
    <source>
        <dbReference type="RuleBase" id="RU351113"/>
    </source>
</evidence>
<dbReference type="Pfam" id="PF02949">
    <property type="entry name" value="7tm_6"/>
    <property type="match status" value="1"/>
</dbReference>
<evidence type="ECO:0000256" key="4">
    <source>
        <dbReference type="ARBA" id="ARBA00022692"/>
    </source>
</evidence>
<keyword evidence="3 10" id="KW-0716">Sensory transduction</keyword>
<keyword evidence="8 10" id="KW-0675">Receptor</keyword>